<name>A0A9R1V266_LACSA</name>
<dbReference type="Proteomes" id="UP000235145">
    <property type="component" value="Unassembled WGS sequence"/>
</dbReference>
<keyword evidence="2" id="KW-1185">Reference proteome</keyword>
<evidence type="ECO:0000313" key="1">
    <source>
        <dbReference type="EMBL" id="KAJ0196950.1"/>
    </source>
</evidence>
<dbReference type="AlphaFoldDB" id="A0A9R1V266"/>
<dbReference type="Gene3D" id="1.25.10.10">
    <property type="entry name" value="Leucine-rich Repeat Variant"/>
    <property type="match status" value="1"/>
</dbReference>
<sequence length="213" mass="24684">MDEPERSSTTLNICSMKCLHELGVHFYCGSASRWTYCTYRTLIRAFKASFLAFFDGMSSYLMPKWCREPTLKYYDTYILFLHRFESRCPPGNCIWTWSVQSMVVLLTTIKPLVGVGEALSRLNVVIRHYKALHPKNVIAYDDAVSDLGKICYFHCDSIELADEGKLSMSYFVQWPKVMDELKLILENSDLDFDLTNERKVCIDGEVILNLQIR</sequence>
<accession>A0A9R1V266</accession>
<comment type="caution">
    <text evidence="1">The sequence shown here is derived from an EMBL/GenBank/DDBJ whole genome shotgun (WGS) entry which is preliminary data.</text>
</comment>
<evidence type="ECO:0000313" key="2">
    <source>
        <dbReference type="Proteomes" id="UP000235145"/>
    </source>
</evidence>
<gene>
    <name evidence="1" type="ORF">LSAT_V11C700378220</name>
</gene>
<dbReference type="EMBL" id="NBSK02000007">
    <property type="protein sequence ID" value="KAJ0196950.1"/>
    <property type="molecule type" value="Genomic_DNA"/>
</dbReference>
<reference evidence="1 2" key="1">
    <citation type="journal article" date="2017" name="Nat. Commun.">
        <title>Genome assembly with in vitro proximity ligation data and whole-genome triplication in lettuce.</title>
        <authorList>
            <person name="Reyes-Chin-Wo S."/>
            <person name="Wang Z."/>
            <person name="Yang X."/>
            <person name="Kozik A."/>
            <person name="Arikit S."/>
            <person name="Song C."/>
            <person name="Xia L."/>
            <person name="Froenicke L."/>
            <person name="Lavelle D.O."/>
            <person name="Truco M.J."/>
            <person name="Xia R."/>
            <person name="Zhu S."/>
            <person name="Xu C."/>
            <person name="Xu H."/>
            <person name="Xu X."/>
            <person name="Cox K."/>
            <person name="Korf I."/>
            <person name="Meyers B.C."/>
            <person name="Michelmore R.W."/>
        </authorList>
    </citation>
    <scope>NUCLEOTIDE SEQUENCE [LARGE SCALE GENOMIC DNA]</scope>
    <source>
        <strain evidence="2">cv. Salinas</strain>
        <tissue evidence="1">Seedlings</tissue>
    </source>
</reference>
<protein>
    <submittedName>
        <fullName evidence="1">Uncharacterized protein</fullName>
    </submittedName>
</protein>
<proteinExistence type="predicted"/>
<organism evidence="1 2">
    <name type="scientific">Lactuca sativa</name>
    <name type="common">Garden lettuce</name>
    <dbReference type="NCBI Taxonomy" id="4236"/>
    <lineage>
        <taxon>Eukaryota</taxon>
        <taxon>Viridiplantae</taxon>
        <taxon>Streptophyta</taxon>
        <taxon>Embryophyta</taxon>
        <taxon>Tracheophyta</taxon>
        <taxon>Spermatophyta</taxon>
        <taxon>Magnoliopsida</taxon>
        <taxon>eudicotyledons</taxon>
        <taxon>Gunneridae</taxon>
        <taxon>Pentapetalae</taxon>
        <taxon>asterids</taxon>
        <taxon>campanulids</taxon>
        <taxon>Asterales</taxon>
        <taxon>Asteraceae</taxon>
        <taxon>Cichorioideae</taxon>
        <taxon>Cichorieae</taxon>
        <taxon>Lactucinae</taxon>
        <taxon>Lactuca</taxon>
    </lineage>
</organism>
<dbReference type="InterPro" id="IPR011989">
    <property type="entry name" value="ARM-like"/>
</dbReference>